<dbReference type="PROSITE" id="PS00455">
    <property type="entry name" value="AMP_BINDING"/>
    <property type="match status" value="1"/>
</dbReference>
<dbReference type="InterPro" id="IPR025110">
    <property type="entry name" value="AMP-bd_C"/>
</dbReference>
<sequence>MDVISAALKTALAASGKVAINSGDKTVTYSALLLSADQICSLLKNKFVTDGGLVEAQDGFPRGVRESLGRKRDGPCVGIMTTPSPAFVAAVWGAWLQGCVVVPLCLSFPEAELMHVVENAKISLILVTEENRKIVERLAAKTSAELVILPRIETLHGKGEYATELRHKVRLDIESRVSTPSDDTAALIIYTSGTTGKPKGVVHTHSGLGAQLRLISEAWACDSQDRFLHCLPLHHVHGFINALTTPLYVGAVVDFLPKFSTNGVWHSWRKCYPVDAEASECPITVFTGVPTMYVRLLQGYANMDPQLQKASAHAAKQLRLMLCASSALPETVLDEWESVTGHRLVERYGMTEFGMGLSNPLHGEKKAGFVGKPLPGIEIKVDETISDVEGVGELLFKSPSMFREYWRQPQATKDSFTEDGYFKTGDTVRIDEDGYVKILGRTSVDILMVGGFKLSALEIEAVLLQHPVIAECAVFAIPDNDYGEVPCAVIVPSVAYAATGRKTLSLIELQSWASERLAPYKIPKKLIALESMPRNAMGKVNKKELRKTFTPIS</sequence>
<evidence type="ECO:0000259" key="3">
    <source>
        <dbReference type="Pfam" id="PF13193"/>
    </source>
</evidence>
<dbReference type="Proteomes" id="UP001605036">
    <property type="component" value="Unassembled WGS sequence"/>
</dbReference>
<evidence type="ECO:0000256" key="1">
    <source>
        <dbReference type="ARBA" id="ARBA00006432"/>
    </source>
</evidence>
<dbReference type="SUPFAM" id="SSF56801">
    <property type="entry name" value="Acetyl-CoA synthetase-like"/>
    <property type="match status" value="1"/>
</dbReference>
<organism evidence="4 5">
    <name type="scientific">Riccia fluitans</name>
    <dbReference type="NCBI Taxonomy" id="41844"/>
    <lineage>
        <taxon>Eukaryota</taxon>
        <taxon>Viridiplantae</taxon>
        <taxon>Streptophyta</taxon>
        <taxon>Embryophyta</taxon>
        <taxon>Marchantiophyta</taxon>
        <taxon>Marchantiopsida</taxon>
        <taxon>Marchantiidae</taxon>
        <taxon>Marchantiales</taxon>
        <taxon>Ricciaceae</taxon>
        <taxon>Riccia</taxon>
    </lineage>
</organism>
<evidence type="ECO:0000313" key="5">
    <source>
        <dbReference type="Proteomes" id="UP001605036"/>
    </source>
</evidence>
<reference evidence="4 5" key="1">
    <citation type="submission" date="2024-09" db="EMBL/GenBank/DDBJ databases">
        <title>Chromosome-scale assembly of Riccia fluitans.</title>
        <authorList>
            <person name="Paukszto L."/>
            <person name="Sawicki J."/>
            <person name="Karawczyk K."/>
            <person name="Piernik-Szablinska J."/>
            <person name="Szczecinska M."/>
            <person name="Mazdziarz M."/>
        </authorList>
    </citation>
    <scope>NUCLEOTIDE SEQUENCE [LARGE SCALE GENOMIC DNA]</scope>
    <source>
        <strain evidence="4">Rf_01</strain>
        <tissue evidence="4">Aerial parts of the thallus</tissue>
    </source>
</reference>
<dbReference type="InterPro" id="IPR045851">
    <property type="entry name" value="AMP-bd_C_sf"/>
</dbReference>
<comment type="caution">
    <text evidence="4">The sequence shown here is derived from an EMBL/GenBank/DDBJ whole genome shotgun (WGS) entry which is preliminary data.</text>
</comment>
<evidence type="ECO:0008006" key="6">
    <source>
        <dbReference type="Google" id="ProtNLM"/>
    </source>
</evidence>
<dbReference type="Gene3D" id="3.40.50.12780">
    <property type="entry name" value="N-terminal domain of ligase-like"/>
    <property type="match status" value="1"/>
</dbReference>
<feature type="domain" description="AMP-dependent synthetase/ligase" evidence="2">
    <location>
        <begin position="72"/>
        <end position="406"/>
    </location>
</feature>
<dbReference type="PANTHER" id="PTHR43201">
    <property type="entry name" value="ACYL-COA SYNTHETASE"/>
    <property type="match status" value="1"/>
</dbReference>
<protein>
    <recommendedName>
        <fullName evidence="6">Malonate--CoA ligase</fullName>
    </recommendedName>
</protein>
<proteinExistence type="inferred from homology"/>
<comment type="similarity">
    <text evidence="1">Belongs to the ATP-dependent AMP-binding enzyme family.</text>
</comment>
<dbReference type="InterPro" id="IPR020845">
    <property type="entry name" value="AMP-binding_CS"/>
</dbReference>
<gene>
    <name evidence="4" type="ORF">R1flu_024037</name>
</gene>
<feature type="domain" description="AMP-binding enzyme C-terminal" evidence="3">
    <location>
        <begin position="458"/>
        <end position="539"/>
    </location>
</feature>
<dbReference type="InterPro" id="IPR000873">
    <property type="entry name" value="AMP-dep_synth/lig_dom"/>
</dbReference>
<evidence type="ECO:0000259" key="2">
    <source>
        <dbReference type="Pfam" id="PF00501"/>
    </source>
</evidence>
<dbReference type="Pfam" id="PF13193">
    <property type="entry name" value="AMP-binding_C"/>
    <property type="match status" value="1"/>
</dbReference>
<accession>A0ABD1XTS4</accession>
<dbReference type="PANTHER" id="PTHR43201:SF8">
    <property type="entry name" value="ACYL-COA SYNTHETASE FAMILY MEMBER 3"/>
    <property type="match status" value="1"/>
</dbReference>
<dbReference type="EMBL" id="JBHFFA010000007">
    <property type="protein sequence ID" value="KAL2612345.1"/>
    <property type="molecule type" value="Genomic_DNA"/>
</dbReference>
<evidence type="ECO:0000313" key="4">
    <source>
        <dbReference type="EMBL" id="KAL2612345.1"/>
    </source>
</evidence>
<dbReference type="InterPro" id="IPR042099">
    <property type="entry name" value="ANL_N_sf"/>
</dbReference>
<dbReference type="AlphaFoldDB" id="A0ABD1XTS4"/>
<dbReference type="CDD" id="cd05941">
    <property type="entry name" value="MCS"/>
    <property type="match status" value="1"/>
</dbReference>
<dbReference type="Gene3D" id="3.30.300.30">
    <property type="match status" value="1"/>
</dbReference>
<name>A0ABD1XTS4_9MARC</name>
<keyword evidence="5" id="KW-1185">Reference proteome</keyword>
<dbReference type="Pfam" id="PF00501">
    <property type="entry name" value="AMP-binding"/>
    <property type="match status" value="1"/>
</dbReference>